<feature type="transmembrane region" description="Helical" evidence="6">
    <location>
        <begin position="127"/>
        <end position="146"/>
    </location>
</feature>
<dbReference type="NCBIfam" id="TIGR00765">
    <property type="entry name" value="yihY_not_rbn"/>
    <property type="match status" value="1"/>
</dbReference>
<dbReference type="PANTHER" id="PTHR30213:SF0">
    <property type="entry name" value="UPF0761 MEMBRANE PROTEIN YIHY"/>
    <property type="match status" value="1"/>
</dbReference>
<dbReference type="AlphaFoldDB" id="M4VS97"/>
<keyword evidence="4 6" id="KW-1133">Transmembrane helix</keyword>
<organism evidence="7 8">
    <name type="scientific">Pseudobdellovibrio exovorus JSS</name>
    <dbReference type="NCBI Taxonomy" id="1184267"/>
    <lineage>
        <taxon>Bacteria</taxon>
        <taxon>Pseudomonadati</taxon>
        <taxon>Bdellovibrionota</taxon>
        <taxon>Bdellovibrionia</taxon>
        <taxon>Bdellovibrionales</taxon>
        <taxon>Pseudobdellovibrionaceae</taxon>
        <taxon>Pseudobdellovibrio</taxon>
    </lineage>
</organism>
<evidence type="ECO:0000256" key="4">
    <source>
        <dbReference type="ARBA" id="ARBA00022989"/>
    </source>
</evidence>
<dbReference type="Pfam" id="PF03631">
    <property type="entry name" value="Virul_fac_BrkB"/>
    <property type="match status" value="1"/>
</dbReference>
<dbReference type="InterPro" id="IPR017039">
    <property type="entry name" value="Virul_fac_BrkB"/>
</dbReference>
<evidence type="ECO:0000313" key="7">
    <source>
        <dbReference type="EMBL" id="AGH96064.1"/>
    </source>
</evidence>
<feature type="transmembrane region" description="Helical" evidence="6">
    <location>
        <begin position="21"/>
        <end position="45"/>
    </location>
</feature>
<name>M4VS97_9BACT</name>
<dbReference type="STRING" id="1184267.A11Q_1848"/>
<dbReference type="PATRIC" id="fig|1184267.3.peg.1871"/>
<proteinExistence type="predicted"/>
<evidence type="ECO:0000256" key="6">
    <source>
        <dbReference type="SAM" id="Phobius"/>
    </source>
</evidence>
<evidence type="ECO:0000256" key="1">
    <source>
        <dbReference type="ARBA" id="ARBA00004651"/>
    </source>
</evidence>
<dbReference type="GO" id="GO:0005886">
    <property type="term" value="C:plasma membrane"/>
    <property type="evidence" value="ECO:0007669"/>
    <property type="project" value="UniProtKB-SubCell"/>
</dbReference>
<feature type="transmembrane region" description="Helical" evidence="6">
    <location>
        <begin position="231"/>
        <end position="252"/>
    </location>
</feature>
<dbReference type="RefSeq" id="WP_015470554.1">
    <property type="nucleotide sequence ID" value="NC_020813.1"/>
</dbReference>
<evidence type="ECO:0000256" key="5">
    <source>
        <dbReference type="ARBA" id="ARBA00023136"/>
    </source>
</evidence>
<protein>
    <submittedName>
        <fullName evidence="7">Ribonuclease BN</fullName>
    </submittedName>
</protein>
<evidence type="ECO:0000256" key="3">
    <source>
        <dbReference type="ARBA" id="ARBA00022692"/>
    </source>
</evidence>
<evidence type="ECO:0000313" key="8">
    <source>
        <dbReference type="Proteomes" id="UP000012040"/>
    </source>
</evidence>
<dbReference type="PIRSF" id="PIRSF035875">
    <property type="entry name" value="RNase_BN"/>
    <property type="match status" value="1"/>
</dbReference>
<dbReference type="HOGENOM" id="CLU_1076307_0_0_7"/>
<sequence>MIFKFLARLHDEMNDIRFAASSLAFSTLLSIIPFMVIVLAVFQYVGGLDQLYPKMEGVLLNYMKEATGPTVTRFIRKSLQNVKPSTLGISGGLFLMFASLGLIRNMDFAFNKLWKLKINKPVYKRMWLHWMVLLAAPLTLAIFTGLKSTSFFSQAPQNWDHQFLFLFWICLLLFALYKIMPDTKVHTWPALISAALAGIMLALVQSSFLWISVKVFKNNTIYGSLASFPIFLIWLLTVWYVVLTGVAFCAFLQQKVFR</sequence>
<reference evidence="7 8" key="1">
    <citation type="journal article" date="2013" name="ISME J.">
        <title>By their genes ye shall know them: genomic signatures of predatory bacteria.</title>
        <authorList>
            <person name="Pasternak Z."/>
            <person name="Pietrokovski S."/>
            <person name="Rotem O."/>
            <person name="Gophna U."/>
            <person name="Lurie-Weinberger M.N."/>
            <person name="Jurkevitch E."/>
        </authorList>
    </citation>
    <scope>NUCLEOTIDE SEQUENCE [LARGE SCALE GENOMIC DNA]</scope>
    <source>
        <strain evidence="7 8">JSS</strain>
    </source>
</reference>
<keyword evidence="8" id="KW-1185">Reference proteome</keyword>
<keyword evidence="5 6" id="KW-0472">Membrane</keyword>
<feature type="transmembrane region" description="Helical" evidence="6">
    <location>
        <begin position="191"/>
        <end position="211"/>
    </location>
</feature>
<feature type="transmembrane region" description="Helical" evidence="6">
    <location>
        <begin position="87"/>
        <end position="106"/>
    </location>
</feature>
<keyword evidence="3 6" id="KW-0812">Transmembrane</keyword>
<feature type="transmembrane region" description="Helical" evidence="6">
    <location>
        <begin position="161"/>
        <end position="179"/>
    </location>
</feature>
<gene>
    <name evidence="7" type="ORF">A11Q_1848</name>
</gene>
<dbReference type="EMBL" id="CP003537">
    <property type="protein sequence ID" value="AGH96064.1"/>
    <property type="molecule type" value="Genomic_DNA"/>
</dbReference>
<keyword evidence="2" id="KW-1003">Cell membrane</keyword>
<dbReference type="eggNOG" id="COG1295">
    <property type="taxonomic scope" value="Bacteria"/>
</dbReference>
<accession>M4VS97</accession>
<comment type="subcellular location">
    <subcellularLocation>
        <location evidence="1">Cell membrane</location>
        <topology evidence="1">Multi-pass membrane protein</topology>
    </subcellularLocation>
</comment>
<evidence type="ECO:0000256" key="2">
    <source>
        <dbReference type="ARBA" id="ARBA00022475"/>
    </source>
</evidence>
<dbReference type="PANTHER" id="PTHR30213">
    <property type="entry name" value="INNER MEMBRANE PROTEIN YHJD"/>
    <property type="match status" value="1"/>
</dbReference>
<dbReference type="KEGG" id="bex:A11Q_1848"/>
<dbReference type="Proteomes" id="UP000012040">
    <property type="component" value="Chromosome"/>
</dbReference>
<dbReference type="OrthoDB" id="5290920at2"/>